<dbReference type="PANTHER" id="PTHR43448:SF2">
    <property type="entry name" value="PROTOHEME IX FARNESYLTRANSFERASE, MITOCHONDRIAL"/>
    <property type="match status" value="1"/>
</dbReference>
<feature type="transmembrane region" description="Helical" evidence="14">
    <location>
        <begin position="293"/>
        <end position="314"/>
    </location>
</feature>
<dbReference type="PANTHER" id="PTHR43448">
    <property type="entry name" value="PROTOHEME IX FARNESYLTRANSFERASE, MITOCHONDRIAL"/>
    <property type="match status" value="1"/>
</dbReference>
<organism evidence="15">
    <name type="scientific">Phallusia mammillata</name>
    <dbReference type="NCBI Taxonomy" id="59560"/>
    <lineage>
        <taxon>Eukaryota</taxon>
        <taxon>Metazoa</taxon>
        <taxon>Chordata</taxon>
        <taxon>Tunicata</taxon>
        <taxon>Ascidiacea</taxon>
        <taxon>Phlebobranchia</taxon>
        <taxon>Ascidiidae</taxon>
        <taxon>Phallusia</taxon>
    </lineage>
</organism>
<keyword evidence="5 15" id="KW-0808">Transferase</keyword>
<dbReference type="InterPro" id="IPR030470">
    <property type="entry name" value="UbiA_prenylTrfase_CS"/>
</dbReference>
<name>A0A6F9D9A9_9ASCI</name>
<sequence>MHRICRNILPTASRIGHNSFLGTNTLSHKPATVFAVKQCISLSGPTTGYKKQAKSLHHSDVKVLQSNPFLDQINTSTLHKIPQDTLLKFELTKLPGVYASLSKWYLTLFVVMTADAGYCLAPVQFHHFTFFLATIGTGLCSCCANSLNQIAEVPYDAQMDRTRNRPLVRGVITPLHALGFSVFSGVSGVACLYYGTNLLTALLGLSNIFLYAAVYTPLKRRHWFNTWAGAVVGAIPPLMGWTAATGRIDTGAFIFAGILYAWQFPHFYALAWRRRGDYARGSYHMLPLSHPGATRYVVLSHSLALWGLCVASPFTGVTSLLFIPMSAPMNAWLTYSSLKFFRQKNSKSAQTLYRTSLYYILLLSIAICVDRKLLQIDEVKIPPNDCQLAMSNM</sequence>
<keyword evidence="9" id="KW-0496">Mitochondrion</keyword>
<feature type="transmembrane region" description="Helical" evidence="14">
    <location>
        <begin position="250"/>
        <end position="272"/>
    </location>
</feature>
<feature type="transmembrane region" description="Helical" evidence="14">
    <location>
        <begin position="226"/>
        <end position="244"/>
    </location>
</feature>
<accession>A0A6F9D9A9</accession>
<dbReference type="CDD" id="cd13957">
    <property type="entry name" value="PT_UbiA_Cox10"/>
    <property type="match status" value="1"/>
</dbReference>
<evidence type="ECO:0000256" key="7">
    <source>
        <dbReference type="ARBA" id="ARBA00022946"/>
    </source>
</evidence>
<evidence type="ECO:0000313" key="15">
    <source>
        <dbReference type="EMBL" id="CAB3233035.1"/>
    </source>
</evidence>
<dbReference type="HAMAP" id="MF_00154">
    <property type="entry name" value="CyoE_CtaB"/>
    <property type="match status" value="1"/>
</dbReference>
<comment type="catalytic activity">
    <reaction evidence="13">
        <text>heme b + (2E,6E)-farnesyl diphosphate + H2O = Fe(II)-heme o + diphosphate</text>
        <dbReference type="Rhea" id="RHEA:28070"/>
        <dbReference type="ChEBI" id="CHEBI:15377"/>
        <dbReference type="ChEBI" id="CHEBI:33019"/>
        <dbReference type="ChEBI" id="CHEBI:60344"/>
        <dbReference type="ChEBI" id="CHEBI:60530"/>
        <dbReference type="ChEBI" id="CHEBI:175763"/>
        <dbReference type="EC" id="2.5.1.141"/>
    </reaction>
</comment>
<dbReference type="GO" id="GO:0031966">
    <property type="term" value="C:mitochondrial membrane"/>
    <property type="evidence" value="ECO:0007669"/>
    <property type="project" value="UniProtKB-SubCell"/>
</dbReference>
<comment type="similarity">
    <text evidence="2">Belongs to the UbiA prenyltransferase family.</text>
</comment>
<dbReference type="FunFam" id="1.10.357.140:FF:000004">
    <property type="entry name" value="Protoheme IX farnesyltransferase, mitochondrial"/>
    <property type="match status" value="1"/>
</dbReference>
<evidence type="ECO:0000256" key="14">
    <source>
        <dbReference type="SAM" id="Phobius"/>
    </source>
</evidence>
<evidence type="ECO:0000256" key="5">
    <source>
        <dbReference type="ARBA" id="ARBA00022679"/>
    </source>
</evidence>
<keyword evidence="11 14" id="KW-0472">Membrane</keyword>
<comment type="subcellular location">
    <subcellularLocation>
        <location evidence="1">Mitochondrion membrane</location>
        <topology evidence="1">Multi-pass membrane protein</topology>
    </subcellularLocation>
</comment>
<keyword evidence="6 14" id="KW-0812">Transmembrane</keyword>
<dbReference type="Pfam" id="PF01040">
    <property type="entry name" value="UbiA"/>
    <property type="match status" value="1"/>
</dbReference>
<dbReference type="GO" id="GO:0008495">
    <property type="term" value="F:protoheme IX farnesyltransferase activity"/>
    <property type="evidence" value="ECO:0007669"/>
    <property type="project" value="UniProtKB-EC"/>
</dbReference>
<evidence type="ECO:0000256" key="6">
    <source>
        <dbReference type="ARBA" id="ARBA00022692"/>
    </source>
</evidence>
<dbReference type="InterPro" id="IPR006369">
    <property type="entry name" value="Protohaem_IX_farnesylTrfase"/>
</dbReference>
<dbReference type="NCBIfam" id="TIGR01473">
    <property type="entry name" value="cyoE_ctaB"/>
    <property type="match status" value="1"/>
</dbReference>
<keyword evidence="8 14" id="KW-1133">Transmembrane helix</keyword>
<keyword evidence="10" id="KW-0350">Heme biosynthesis</keyword>
<evidence type="ECO:0000256" key="1">
    <source>
        <dbReference type="ARBA" id="ARBA00004225"/>
    </source>
</evidence>
<gene>
    <name evidence="15" type="primary">Cox10</name>
</gene>
<evidence type="ECO:0000256" key="9">
    <source>
        <dbReference type="ARBA" id="ARBA00023128"/>
    </source>
</evidence>
<dbReference type="GO" id="GO:0006784">
    <property type="term" value="P:heme A biosynthetic process"/>
    <property type="evidence" value="ECO:0007669"/>
    <property type="project" value="TreeGrafter"/>
</dbReference>
<protein>
    <recommendedName>
        <fullName evidence="4">Protoheme IX farnesyltransferase, mitochondrial</fullName>
        <ecNumber evidence="3">2.5.1.141</ecNumber>
    </recommendedName>
    <alternativeName>
        <fullName evidence="12">Heme O synthase</fullName>
    </alternativeName>
</protein>
<dbReference type="InterPro" id="IPR044878">
    <property type="entry name" value="UbiA_sf"/>
</dbReference>
<reference evidence="15" key="1">
    <citation type="submission" date="2020-04" db="EMBL/GenBank/DDBJ databases">
        <authorList>
            <person name="Neveu A P."/>
        </authorList>
    </citation>
    <scope>NUCLEOTIDE SEQUENCE</scope>
    <source>
        <tissue evidence="15">Whole embryo</tissue>
    </source>
</reference>
<evidence type="ECO:0000256" key="3">
    <source>
        <dbReference type="ARBA" id="ARBA00012292"/>
    </source>
</evidence>
<proteinExistence type="evidence at transcript level"/>
<dbReference type="GO" id="GO:0017004">
    <property type="term" value="P:cytochrome complex assembly"/>
    <property type="evidence" value="ECO:0007669"/>
    <property type="project" value="UniProtKB-ARBA"/>
</dbReference>
<evidence type="ECO:0000256" key="10">
    <source>
        <dbReference type="ARBA" id="ARBA00023133"/>
    </source>
</evidence>
<dbReference type="PROSITE" id="PS00943">
    <property type="entry name" value="UBIA"/>
    <property type="match status" value="1"/>
</dbReference>
<evidence type="ECO:0000256" key="4">
    <source>
        <dbReference type="ARBA" id="ARBA00016335"/>
    </source>
</evidence>
<evidence type="ECO:0000256" key="8">
    <source>
        <dbReference type="ARBA" id="ARBA00022989"/>
    </source>
</evidence>
<feature type="transmembrane region" description="Helical" evidence="14">
    <location>
        <begin position="129"/>
        <end position="147"/>
    </location>
</feature>
<feature type="transmembrane region" description="Helical" evidence="14">
    <location>
        <begin position="104"/>
        <end position="123"/>
    </location>
</feature>
<dbReference type="Gene3D" id="1.10.357.140">
    <property type="entry name" value="UbiA prenyltransferase"/>
    <property type="match status" value="1"/>
</dbReference>
<evidence type="ECO:0000256" key="11">
    <source>
        <dbReference type="ARBA" id="ARBA00023136"/>
    </source>
</evidence>
<dbReference type="EC" id="2.5.1.141" evidence="3"/>
<feature type="transmembrane region" description="Helical" evidence="14">
    <location>
        <begin position="192"/>
        <end position="214"/>
    </location>
</feature>
<evidence type="ECO:0000256" key="12">
    <source>
        <dbReference type="ARBA" id="ARBA00030253"/>
    </source>
</evidence>
<dbReference type="EMBL" id="LR784130">
    <property type="protein sequence ID" value="CAB3233035.1"/>
    <property type="molecule type" value="mRNA"/>
</dbReference>
<dbReference type="InterPro" id="IPR000537">
    <property type="entry name" value="UbiA_prenyltransferase"/>
</dbReference>
<evidence type="ECO:0000256" key="2">
    <source>
        <dbReference type="ARBA" id="ARBA00005985"/>
    </source>
</evidence>
<keyword evidence="7" id="KW-0809">Transit peptide</keyword>
<feature type="transmembrane region" description="Helical" evidence="14">
    <location>
        <begin position="167"/>
        <end position="186"/>
    </location>
</feature>
<evidence type="ECO:0000256" key="13">
    <source>
        <dbReference type="ARBA" id="ARBA00047690"/>
    </source>
</evidence>
<dbReference type="AlphaFoldDB" id="A0A6F9D9A9"/>